<sequence>MSRFTTQFFSYFDSLKRILKTLPLNLGGVSASGGGSGGPPGGFLGYLPQTQVAYDLTEASLSGWVEEGAVNASGVVVSGSLLDNLNHIRYRIEQIEPSGVNAGIAIYDGDELIATGITIVNFDDGLDVTQINVDKVRVTSTLDASGATTSGIYNEELTSQIPASGNLYTTSEIFLIESLIVHYNGLRQNLTEDYTEESDNQSFITVFSPVSGDELIVDYLISADGVVGSGGADSFLGLNDTPDSYVGESGKAPLVLSTEDGLDFEDIITPSGLAVELAIKSDVGHDHDDDYYTQVQISGFLDDKAENFLELDDTPSDYTGDASLVLVVNPEEDGIEFIPLSGTGWTVNHQWYVDGVLSTQTEVAGAFIVTEFHTIDYAYIYCKDLGTSGSTIIDVNINGTTIFTPQSGRPELAWDDSDKVARSDLLSGVEVYENDVVTIDIDQIAAGVRNLSVILRLLRP</sequence>
<proteinExistence type="predicted"/>
<comment type="caution">
    <text evidence="1">The sequence shown here is derived from an EMBL/GenBank/DDBJ whole genome shotgun (WGS) entry which is preliminary data.</text>
</comment>
<evidence type="ECO:0000313" key="1">
    <source>
        <dbReference type="EMBL" id="KKN52731.1"/>
    </source>
</evidence>
<gene>
    <name evidence="1" type="ORF">LCGC14_0609680</name>
</gene>
<dbReference type="EMBL" id="LAZR01001007">
    <property type="protein sequence ID" value="KKN52731.1"/>
    <property type="molecule type" value="Genomic_DNA"/>
</dbReference>
<name>A0A0F9TUD2_9ZZZZ</name>
<protein>
    <submittedName>
        <fullName evidence="1">Uncharacterized protein</fullName>
    </submittedName>
</protein>
<reference evidence="1" key="1">
    <citation type="journal article" date="2015" name="Nature">
        <title>Complex archaea that bridge the gap between prokaryotes and eukaryotes.</title>
        <authorList>
            <person name="Spang A."/>
            <person name="Saw J.H."/>
            <person name="Jorgensen S.L."/>
            <person name="Zaremba-Niedzwiedzka K."/>
            <person name="Martijn J."/>
            <person name="Lind A.E."/>
            <person name="van Eijk R."/>
            <person name="Schleper C."/>
            <person name="Guy L."/>
            <person name="Ettema T.J."/>
        </authorList>
    </citation>
    <scope>NUCLEOTIDE SEQUENCE</scope>
</reference>
<accession>A0A0F9TUD2</accession>
<organism evidence="1">
    <name type="scientific">marine sediment metagenome</name>
    <dbReference type="NCBI Taxonomy" id="412755"/>
    <lineage>
        <taxon>unclassified sequences</taxon>
        <taxon>metagenomes</taxon>
        <taxon>ecological metagenomes</taxon>
    </lineage>
</organism>
<dbReference type="AlphaFoldDB" id="A0A0F9TUD2"/>